<evidence type="ECO:0000313" key="2">
    <source>
        <dbReference type="Proteomes" id="UP000065533"/>
    </source>
</evidence>
<organism evidence="1 2">
    <name type="scientific">Planococcus kocurii</name>
    <dbReference type="NCBI Taxonomy" id="1374"/>
    <lineage>
        <taxon>Bacteria</taxon>
        <taxon>Bacillati</taxon>
        <taxon>Bacillota</taxon>
        <taxon>Bacilli</taxon>
        <taxon>Bacillales</taxon>
        <taxon>Caryophanaceae</taxon>
        <taxon>Planococcus</taxon>
    </lineage>
</organism>
<dbReference type="Gene3D" id="2.60.40.10">
    <property type="entry name" value="Immunoglobulins"/>
    <property type="match status" value="1"/>
</dbReference>
<dbReference type="Proteomes" id="UP000065533">
    <property type="component" value="Chromosome"/>
</dbReference>
<gene>
    <name evidence="1" type="ORF">AUO94_15685</name>
</gene>
<dbReference type="InterPro" id="IPR013783">
    <property type="entry name" value="Ig-like_fold"/>
</dbReference>
<sequence length="396" mass="45682">MENELDILVLEQSNTFIYFRWTATEDVCRVKRDGQMVYTGTQNRFKDEGLKEGHLYTYTLERLDASGHWVDKIKLQTATEKRQMNSNNRLAELVLTTIVSNSRISLAWGKIVGITAYDIYRNGAFIETVEKNQYTDRQVSMNEEATYWIRGNRPIVKSQKKVSDKKIALNKFFNSLHQKSPQKKAATEDFWLTKKIASLDSLLSDKESTQLVPAWQLRYTTFLPDTLLKNPNLLSPFAYFQGDGRSFDAESPHYRSQVNLTINFNQSPTLVWDKHIGPTIGYNWRKNFSKADIASSQKIELEKAAEIEPKMVITLTHCVGNPLTTSPNIDYELSADFYQNGTYDIIGVHDQSPNHEVYLKFEDNHEWTAIHQKESEGLAFMAGPTASHYWRISNFY</sequence>
<evidence type="ECO:0000313" key="1">
    <source>
        <dbReference type="EMBL" id="ALS79970.1"/>
    </source>
</evidence>
<keyword evidence="2" id="KW-1185">Reference proteome</keyword>
<dbReference type="RefSeq" id="WP_058386611.1">
    <property type="nucleotide sequence ID" value="NZ_CP013661.2"/>
</dbReference>
<reference evidence="1" key="1">
    <citation type="submission" date="2016-01" db="EMBL/GenBank/DDBJ databases">
        <title>Complete genome of Planococcus kocurri type strain.</title>
        <authorList>
            <person name="See-Too W.S."/>
        </authorList>
    </citation>
    <scope>NUCLEOTIDE SEQUENCE [LARGE SCALE GENOMIC DNA]</scope>
    <source>
        <strain evidence="1">ATCC 43650</strain>
    </source>
</reference>
<protein>
    <recommendedName>
        <fullName evidence="3">DUF3238 domain-containing protein</fullName>
    </recommendedName>
</protein>
<accession>A0ABM5X026</accession>
<proteinExistence type="predicted"/>
<dbReference type="EMBL" id="CP013661">
    <property type="protein sequence ID" value="ALS79970.1"/>
    <property type="molecule type" value="Genomic_DNA"/>
</dbReference>
<evidence type="ECO:0008006" key="3">
    <source>
        <dbReference type="Google" id="ProtNLM"/>
    </source>
</evidence>
<name>A0ABM5X026_9BACL</name>